<dbReference type="SMART" id="SM00343">
    <property type="entry name" value="ZnF_C2HC"/>
    <property type="match status" value="1"/>
</dbReference>
<dbReference type="InterPro" id="IPR042344">
    <property type="entry name" value="ZCCHC14"/>
</dbReference>
<dbReference type="AlphaFoldDB" id="A0ABD0WZG3"/>
<evidence type="ECO:0000259" key="3">
    <source>
        <dbReference type="PROSITE" id="PS50158"/>
    </source>
</evidence>
<dbReference type="PROSITE" id="PS50158">
    <property type="entry name" value="ZF_CCHC"/>
    <property type="match status" value="1"/>
</dbReference>
<keyword evidence="1" id="KW-0479">Metal-binding</keyword>
<dbReference type="Proteomes" id="UP001557470">
    <property type="component" value="Unassembled WGS sequence"/>
</dbReference>
<protein>
    <recommendedName>
        <fullName evidence="3">CCHC-type domain-containing protein</fullName>
    </recommendedName>
</protein>
<dbReference type="InterPro" id="IPR001878">
    <property type="entry name" value="Znf_CCHC"/>
</dbReference>
<dbReference type="SUPFAM" id="SSF57756">
    <property type="entry name" value="Retrovirus zinc finger-like domains"/>
    <property type="match status" value="1"/>
</dbReference>
<proteinExistence type="predicted"/>
<keyword evidence="5" id="KW-1185">Reference proteome</keyword>
<comment type="caution">
    <text evidence="4">The sequence shown here is derived from an EMBL/GenBank/DDBJ whole genome shotgun (WGS) entry which is preliminary data.</text>
</comment>
<keyword evidence="1" id="KW-0863">Zinc-finger</keyword>
<evidence type="ECO:0000313" key="5">
    <source>
        <dbReference type="Proteomes" id="UP001557470"/>
    </source>
</evidence>
<organism evidence="4 5">
    <name type="scientific">Umbra pygmaea</name>
    <name type="common">Eastern mudminnow</name>
    <dbReference type="NCBI Taxonomy" id="75934"/>
    <lineage>
        <taxon>Eukaryota</taxon>
        <taxon>Metazoa</taxon>
        <taxon>Chordata</taxon>
        <taxon>Craniata</taxon>
        <taxon>Vertebrata</taxon>
        <taxon>Euteleostomi</taxon>
        <taxon>Actinopterygii</taxon>
        <taxon>Neopterygii</taxon>
        <taxon>Teleostei</taxon>
        <taxon>Protacanthopterygii</taxon>
        <taxon>Esociformes</taxon>
        <taxon>Umbridae</taxon>
        <taxon>Umbra</taxon>
    </lineage>
</organism>
<evidence type="ECO:0000313" key="4">
    <source>
        <dbReference type="EMBL" id="KAL0968068.1"/>
    </source>
</evidence>
<reference evidence="4 5" key="1">
    <citation type="submission" date="2024-06" db="EMBL/GenBank/DDBJ databases">
        <authorList>
            <person name="Pan Q."/>
            <person name="Wen M."/>
            <person name="Jouanno E."/>
            <person name="Zahm M."/>
            <person name="Klopp C."/>
            <person name="Cabau C."/>
            <person name="Louis A."/>
            <person name="Berthelot C."/>
            <person name="Parey E."/>
            <person name="Roest Crollius H."/>
            <person name="Montfort J."/>
            <person name="Robinson-Rechavi M."/>
            <person name="Bouchez O."/>
            <person name="Lampietro C."/>
            <person name="Lopez Roques C."/>
            <person name="Donnadieu C."/>
            <person name="Postlethwait J."/>
            <person name="Bobe J."/>
            <person name="Verreycken H."/>
            <person name="Guiguen Y."/>
        </authorList>
    </citation>
    <scope>NUCLEOTIDE SEQUENCE [LARGE SCALE GENOMIC DNA]</scope>
    <source>
        <strain evidence="4">Up_M1</strain>
        <tissue evidence="4">Testis</tissue>
    </source>
</reference>
<gene>
    <name evidence="4" type="ORF">UPYG_G00261960</name>
</gene>
<feature type="compositionally biased region" description="Low complexity" evidence="2">
    <location>
        <begin position="61"/>
        <end position="71"/>
    </location>
</feature>
<dbReference type="Pfam" id="PF00098">
    <property type="entry name" value="zf-CCHC"/>
    <property type="match status" value="1"/>
</dbReference>
<name>A0ABD0WZG3_UMBPY</name>
<dbReference type="GO" id="GO:0008270">
    <property type="term" value="F:zinc ion binding"/>
    <property type="evidence" value="ECO:0007669"/>
    <property type="project" value="UniProtKB-KW"/>
</dbReference>
<dbReference type="Gene3D" id="4.10.60.10">
    <property type="entry name" value="Zinc finger, CCHC-type"/>
    <property type="match status" value="1"/>
</dbReference>
<feature type="domain" description="CCHC-type" evidence="3">
    <location>
        <begin position="247"/>
        <end position="262"/>
    </location>
</feature>
<dbReference type="InterPro" id="IPR036875">
    <property type="entry name" value="Znf_CCHC_sf"/>
</dbReference>
<accession>A0ABD0WZG3</accession>
<dbReference type="EMBL" id="JAGEUA010000008">
    <property type="protein sequence ID" value="KAL0968068.1"/>
    <property type="molecule type" value="Genomic_DNA"/>
</dbReference>
<evidence type="ECO:0000256" key="2">
    <source>
        <dbReference type="SAM" id="MobiDB-lite"/>
    </source>
</evidence>
<dbReference type="PANTHER" id="PTHR16195:SF16">
    <property type="entry name" value="ZINC FINGER CCHC DOMAIN-CONTAINING PROTEIN 14"/>
    <property type="match status" value="1"/>
</dbReference>
<evidence type="ECO:0000256" key="1">
    <source>
        <dbReference type="PROSITE-ProRule" id="PRU00047"/>
    </source>
</evidence>
<sequence>MGSPPLLQESAGPRGPSGASMLRSPPVLMVETSTSNSLYHVSHPPLQLQVSPSRPRGGHHPSSASSSSIPPSSKPAFPPASGVPMGTSGSVPMAVVPGNTYCVRGSSSPTSIESSCYPAASGSTPSFSACVCSSCGCSGSCGSYGALPASYAGYFQHPFSGTSVFTLGPLLHLSPLLTGSSTASPFPYPLVAPHHYNSSMSHSQDTHGQQGMVQPPIQGFLGTGANVYPPHGLVGNRGQKKPGSLSCYNCGVAGHRAQECKQPPMDVAQQGTFRLKYTPKSDSQDSLD</sequence>
<keyword evidence="1" id="KW-0862">Zinc</keyword>
<feature type="region of interest" description="Disordered" evidence="2">
    <location>
        <begin position="1"/>
        <end position="84"/>
    </location>
</feature>
<dbReference type="PANTHER" id="PTHR16195">
    <property type="entry name" value="ZINC FINGER CCHC DOMAIN CONTAINING PROTEIN"/>
    <property type="match status" value="1"/>
</dbReference>